<organism evidence="2 3">
    <name type="scientific">Brenneria tiliae</name>
    <dbReference type="NCBI Taxonomy" id="2914984"/>
    <lineage>
        <taxon>Bacteria</taxon>
        <taxon>Pseudomonadati</taxon>
        <taxon>Pseudomonadota</taxon>
        <taxon>Gammaproteobacteria</taxon>
        <taxon>Enterobacterales</taxon>
        <taxon>Pectobacteriaceae</taxon>
        <taxon>Brenneria</taxon>
    </lineage>
</organism>
<keyword evidence="1" id="KW-0472">Membrane</keyword>
<feature type="transmembrane region" description="Helical" evidence="1">
    <location>
        <begin position="54"/>
        <end position="79"/>
    </location>
</feature>
<comment type="caution">
    <text evidence="2">The sequence shown here is derived from an EMBL/GenBank/DDBJ whole genome shotgun (WGS) entry which is preliminary data.</text>
</comment>
<evidence type="ECO:0000313" key="3">
    <source>
        <dbReference type="Proteomes" id="UP001203069"/>
    </source>
</evidence>
<protein>
    <submittedName>
        <fullName evidence="2">Uncharacterized protein</fullName>
    </submittedName>
</protein>
<keyword evidence="3" id="KW-1185">Reference proteome</keyword>
<feature type="transmembrane region" description="Helical" evidence="1">
    <location>
        <begin position="12"/>
        <end position="29"/>
    </location>
</feature>
<evidence type="ECO:0000313" key="2">
    <source>
        <dbReference type="EMBL" id="MCL2894853.1"/>
    </source>
</evidence>
<keyword evidence="1" id="KW-0812">Transmembrane</keyword>
<accession>A0ABT0N010</accession>
<dbReference type="Proteomes" id="UP001203069">
    <property type="component" value="Unassembled WGS sequence"/>
</dbReference>
<evidence type="ECO:0000256" key="1">
    <source>
        <dbReference type="SAM" id="Phobius"/>
    </source>
</evidence>
<dbReference type="RefSeq" id="WP_249231008.1">
    <property type="nucleotide sequence ID" value="NZ_JAKPBZ010000115.1"/>
</dbReference>
<sequence>MAKHVMYKIGKAAIFIAIFFLAAWTLPYPDLSTTEQQQALIELSRKIGAHDYEMVYMVAHICINLIVTVIIYAVVINIFKLYKSRQ</sequence>
<reference evidence="2 3" key="1">
    <citation type="submission" date="2022-02" db="EMBL/GenBank/DDBJ databases">
        <title>Description of Brenneria tiliae sp. nov. isolated from symptomatic Tilia x moltkei and Tilia x europaea trees in the UK.</title>
        <authorList>
            <person name="Kile H."/>
        </authorList>
    </citation>
    <scope>NUCLEOTIDE SEQUENCE [LARGE SCALE GENOMIC DNA]</scope>
    <source>
        <strain evidence="2 3">MC1SB4.1</strain>
    </source>
</reference>
<dbReference type="EMBL" id="JAKPBZ010000115">
    <property type="protein sequence ID" value="MCL2894853.1"/>
    <property type="molecule type" value="Genomic_DNA"/>
</dbReference>
<proteinExistence type="predicted"/>
<keyword evidence="1" id="KW-1133">Transmembrane helix</keyword>
<gene>
    <name evidence="2" type="ORF">MFP26_19460</name>
</gene>
<name>A0ABT0N010_9GAMM</name>